<gene>
    <name evidence="1" type="ORF">F5050DRAFT_497221</name>
</gene>
<proteinExistence type="predicted"/>
<keyword evidence="2" id="KW-1185">Reference proteome</keyword>
<dbReference type="EMBL" id="MU790503">
    <property type="protein sequence ID" value="KAJ4002304.1"/>
    <property type="molecule type" value="Genomic_DNA"/>
</dbReference>
<evidence type="ECO:0000313" key="1">
    <source>
        <dbReference type="EMBL" id="KAJ4002304.1"/>
    </source>
</evidence>
<evidence type="ECO:0000313" key="2">
    <source>
        <dbReference type="Proteomes" id="UP001163828"/>
    </source>
</evidence>
<protein>
    <submittedName>
        <fullName evidence="1">Uncharacterized protein</fullName>
    </submittedName>
</protein>
<name>A0ABQ8QUA5_9AGAR</name>
<reference evidence="1" key="1">
    <citation type="submission" date="2022-08" db="EMBL/GenBank/DDBJ databases">
        <authorList>
            <consortium name="DOE Joint Genome Institute"/>
            <person name="Min B."/>
            <person name="Riley R."/>
            <person name="Sierra-Patev S."/>
            <person name="Naranjo-Ortiz M."/>
            <person name="Looney B."/>
            <person name="Konkel Z."/>
            <person name="Slot J.C."/>
            <person name="Sakamoto Y."/>
            <person name="Steenwyk J.L."/>
            <person name="Rokas A."/>
            <person name="Carro J."/>
            <person name="Camarero S."/>
            <person name="Ferreira P."/>
            <person name="Molpeceres G."/>
            <person name="Ruiz-Duenas F.J."/>
            <person name="Serrano A."/>
            <person name="Henrissat B."/>
            <person name="Drula E."/>
            <person name="Hughes K.W."/>
            <person name="Mata J.L."/>
            <person name="Ishikawa N.K."/>
            <person name="Vargas-Isla R."/>
            <person name="Ushijima S."/>
            <person name="Smith C.A."/>
            <person name="Ahrendt S."/>
            <person name="Andreopoulos W."/>
            <person name="He G."/>
            <person name="Labutti K."/>
            <person name="Lipzen A."/>
            <person name="Ng V."/>
            <person name="Sandor L."/>
            <person name="Barry K."/>
            <person name="Martinez A.T."/>
            <person name="Xiao Y."/>
            <person name="Gibbons J.G."/>
            <person name="Terashima K."/>
            <person name="Hibbett D.S."/>
            <person name="Grigoriev I.V."/>
        </authorList>
    </citation>
    <scope>NUCLEOTIDE SEQUENCE</scope>
    <source>
        <strain evidence="1">TFB10827</strain>
    </source>
</reference>
<sequence>MGTNEKVGAHISTNHGVFIHHDLQPNILPSALLYILLDPRRGAQNQAATVTSAPPTPVTLYEVEPSWFSFDSANARPIDGTFELDVSIGGISSDSSGIVTTYSLGEYVSDNLVYTTTATNQGQVTTETVRTPDLVETMNWTIVESAGGAWATFSAFISSNTHELEAGVGEYQSCSFDSSGGPSASCSVVEFEPFITTVSSGLNAQETLTGLNTFTTTYGGFRTALTVLTEAAVVPSQTSSSSSSAATSASNAAGRIFLECYCGMILCLAAVLMMGYV</sequence>
<accession>A0ABQ8QUA5</accession>
<organism evidence="1 2">
    <name type="scientific">Lentinula boryana</name>
    <dbReference type="NCBI Taxonomy" id="40481"/>
    <lineage>
        <taxon>Eukaryota</taxon>
        <taxon>Fungi</taxon>
        <taxon>Dikarya</taxon>
        <taxon>Basidiomycota</taxon>
        <taxon>Agaricomycotina</taxon>
        <taxon>Agaricomycetes</taxon>
        <taxon>Agaricomycetidae</taxon>
        <taxon>Agaricales</taxon>
        <taxon>Marasmiineae</taxon>
        <taxon>Omphalotaceae</taxon>
        <taxon>Lentinula</taxon>
    </lineage>
</organism>
<comment type="caution">
    <text evidence="1">The sequence shown here is derived from an EMBL/GenBank/DDBJ whole genome shotgun (WGS) entry which is preliminary data.</text>
</comment>
<dbReference type="Proteomes" id="UP001163828">
    <property type="component" value="Unassembled WGS sequence"/>
</dbReference>